<dbReference type="RefSeq" id="WP_227352016.1">
    <property type="nucleotide sequence ID" value="NZ_JAJDKX010000007.1"/>
</dbReference>
<dbReference type="Proteomes" id="UP001204814">
    <property type="component" value="Unassembled WGS sequence"/>
</dbReference>
<reference evidence="1" key="1">
    <citation type="submission" date="2022-06" db="EMBL/GenBank/DDBJ databases">
        <title>Isolation of gut microbiota from human fecal samples.</title>
        <authorList>
            <person name="Pamer E.G."/>
            <person name="Barat B."/>
            <person name="Waligurski E."/>
            <person name="Medina S."/>
            <person name="Paddock L."/>
            <person name="Mostad J."/>
        </authorList>
    </citation>
    <scope>NUCLEOTIDE SEQUENCE</scope>
    <source>
        <strain evidence="1">DFI.6.24</strain>
    </source>
</reference>
<proteinExistence type="predicted"/>
<gene>
    <name evidence="1" type="ORF">NE542_03310</name>
</gene>
<organism evidence="1 2">
    <name type="scientific">Faecalibacillus intestinalis</name>
    <dbReference type="NCBI Taxonomy" id="1982626"/>
    <lineage>
        <taxon>Bacteria</taxon>
        <taxon>Bacillati</taxon>
        <taxon>Bacillota</taxon>
        <taxon>Erysipelotrichia</taxon>
        <taxon>Erysipelotrichales</taxon>
        <taxon>Coprobacillaceae</taxon>
        <taxon>Faecalibacillus</taxon>
    </lineage>
</organism>
<dbReference type="EMBL" id="JANGBO010000001">
    <property type="protein sequence ID" value="MCQ5060865.1"/>
    <property type="molecule type" value="Genomic_DNA"/>
</dbReference>
<evidence type="ECO:0000313" key="1">
    <source>
        <dbReference type="EMBL" id="MCQ5060865.1"/>
    </source>
</evidence>
<accession>A0AAP2UFU8</accession>
<sequence>MQIRSKLNRAKLFLSYDALKGFKERIHEKERIVVNKPILSEDQLYELDWKIKQIKVGMMVSIVYYDNNQFVYKEGIVTGTDFEYKKEIRIVDKYIKINSILVINII</sequence>
<comment type="caution">
    <text evidence="1">The sequence shown here is derived from an EMBL/GenBank/DDBJ whole genome shotgun (WGS) entry which is preliminary data.</text>
</comment>
<protein>
    <submittedName>
        <fullName evidence="1">YolD-like family protein</fullName>
    </submittedName>
</protein>
<name>A0AAP2UFU8_9FIRM</name>
<evidence type="ECO:0000313" key="2">
    <source>
        <dbReference type="Proteomes" id="UP001204814"/>
    </source>
</evidence>
<dbReference type="AlphaFoldDB" id="A0AAP2UFU8"/>